<dbReference type="Proteomes" id="UP000008909">
    <property type="component" value="Unassembled WGS sequence"/>
</dbReference>
<evidence type="ECO:0000313" key="2">
    <source>
        <dbReference type="Proteomes" id="UP000008909"/>
    </source>
</evidence>
<reference evidence="1" key="1">
    <citation type="journal article" date="2011" name="Genome Biol.">
        <title>The draft genome of the carcinogenic human liver fluke Clonorchis sinensis.</title>
        <authorList>
            <person name="Wang X."/>
            <person name="Chen W."/>
            <person name="Huang Y."/>
            <person name="Sun J."/>
            <person name="Men J."/>
            <person name="Liu H."/>
            <person name="Luo F."/>
            <person name="Guo L."/>
            <person name="Lv X."/>
            <person name="Deng C."/>
            <person name="Zhou C."/>
            <person name="Fan Y."/>
            <person name="Li X."/>
            <person name="Huang L."/>
            <person name="Hu Y."/>
            <person name="Liang C."/>
            <person name="Hu X."/>
            <person name="Xu J."/>
            <person name="Yu X."/>
        </authorList>
    </citation>
    <scope>NUCLEOTIDE SEQUENCE [LARGE SCALE GENOMIC DNA]</scope>
    <source>
        <strain evidence="1">Henan</strain>
    </source>
</reference>
<accession>G7YWS5</accession>
<gene>
    <name evidence="1" type="ORF">CLF_112675</name>
</gene>
<dbReference type="EMBL" id="DF144724">
    <property type="protein sequence ID" value="GAA57405.1"/>
    <property type="molecule type" value="Genomic_DNA"/>
</dbReference>
<protein>
    <submittedName>
        <fullName evidence="1">Uncharacterized protein</fullName>
    </submittedName>
</protein>
<name>G7YWS5_CLOSI</name>
<feature type="non-terminal residue" evidence="1">
    <location>
        <position position="1"/>
    </location>
</feature>
<sequence>YSTNYVVLFETNTPIFRAIGNKTGAQDLAEPIDAAEETIAVQFAPRSGSQFVDTRSRFTRSRFGPLARLTKFPAASASYPWKFLIGKGAYGSVIHVLFAWKTATLLDSASQLFDAGSRVVGATTQFVACIELRKRSGSTSQSEGFCALTQESRLPACLGVVPVKLDTPAGKVITYAFLDTGSGITLVKRDLLVKNDVRMLPTSIALDTLDVSMGCNPKPMISGFYHRMKIR</sequence>
<reference key="2">
    <citation type="submission" date="2011-10" db="EMBL/GenBank/DDBJ databases">
        <title>The genome and transcriptome sequence of Clonorchis sinensis provide insights into the carcinogenic liver fluke.</title>
        <authorList>
            <person name="Wang X."/>
            <person name="Huang Y."/>
            <person name="Chen W."/>
            <person name="Liu H."/>
            <person name="Guo L."/>
            <person name="Chen Y."/>
            <person name="Luo F."/>
            <person name="Zhou W."/>
            <person name="Sun J."/>
            <person name="Mao Q."/>
            <person name="Liang P."/>
            <person name="Zhou C."/>
            <person name="Tian Y."/>
            <person name="Men J."/>
            <person name="Lv X."/>
            <person name="Huang L."/>
            <person name="Zhou J."/>
            <person name="Hu Y."/>
            <person name="Li R."/>
            <person name="Zhang F."/>
            <person name="Lei H."/>
            <person name="Li X."/>
            <person name="Hu X."/>
            <person name="Liang C."/>
            <person name="Xu J."/>
            <person name="Wu Z."/>
            <person name="Yu X."/>
        </authorList>
    </citation>
    <scope>NUCLEOTIDE SEQUENCE</scope>
    <source>
        <strain>Henan</strain>
    </source>
</reference>
<keyword evidence="2" id="KW-1185">Reference proteome</keyword>
<proteinExistence type="predicted"/>
<dbReference type="AlphaFoldDB" id="G7YWS5"/>
<organism evidence="1 2">
    <name type="scientific">Clonorchis sinensis</name>
    <name type="common">Chinese liver fluke</name>
    <dbReference type="NCBI Taxonomy" id="79923"/>
    <lineage>
        <taxon>Eukaryota</taxon>
        <taxon>Metazoa</taxon>
        <taxon>Spiralia</taxon>
        <taxon>Lophotrochozoa</taxon>
        <taxon>Platyhelminthes</taxon>
        <taxon>Trematoda</taxon>
        <taxon>Digenea</taxon>
        <taxon>Opisthorchiida</taxon>
        <taxon>Opisthorchiata</taxon>
        <taxon>Opisthorchiidae</taxon>
        <taxon>Clonorchis</taxon>
    </lineage>
</organism>
<evidence type="ECO:0000313" key="1">
    <source>
        <dbReference type="EMBL" id="GAA57405.1"/>
    </source>
</evidence>